<organism evidence="1 2">
    <name type="scientific">Citrus sinensis</name>
    <name type="common">Sweet orange</name>
    <name type="synonym">Citrus aurantium var. sinensis</name>
    <dbReference type="NCBI Taxonomy" id="2711"/>
    <lineage>
        <taxon>Eukaryota</taxon>
        <taxon>Viridiplantae</taxon>
        <taxon>Streptophyta</taxon>
        <taxon>Embryophyta</taxon>
        <taxon>Tracheophyta</taxon>
        <taxon>Spermatophyta</taxon>
        <taxon>Magnoliopsida</taxon>
        <taxon>eudicotyledons</taxon>
        <taxon>Gunneridae</taxon>
        <taxon>Pentapetalae</taxon>
        <taxon>rosids</taxon>
        <taxon>malvids</taxon>
        <taxon>Sapindales</taxon>
        <taxon>Rutaceae</taxon>
        <taxon>Aurantioideae</taxon>
        <taxon>Citrus</taxon>
    </lineage>
</organism>
<accession>A0ACB8JQU3</accession>
<sequence>MATLFLSSSFLLPLSSHKLWQWHPPRKHLSFTICCASSSSSNKSSSSSSSSSRSSRKVKSNEELYNDLREFLSTVGLSESHVPSMKELSAHGRDDLANIVRRRGYKFIRQLLKSSTKPGFNGFVAEKSLAGQDEKVANEVEDVSLSVEVSSVRDCFPSINTYPTVNSVDPDYMRIESSANSLLQETESSNLNSQNKNVNNSVENISLSTDVSFVKNPSKGSCIKTDLHSDIYSLPPTESLSDPSFVGEVSPNLNGHYEKAGNVTETFSSLADSSILENHSSSSNINPSLILDEHGYLSLQSSDMEEKVANFIQNGDLDIIEDRAMILNGSALTSKQIASFATVNHPLSEDHLGTGVGGADFDSSEVEVIARRRENQLEIDHLKFMLQQKEMELSRLKEQIEKEKLALSVLQTKAVTEINKAEKLISDKDEELIAAEESLSGLEVVEIQYSGDGEIVEVAGSFNGWHHRIKMDPLPSSSIIEPIRSRAHSVILEVHWKSRLWSTVLWLYPGTYEKQLRFSKSLELLLNYE</sequence>
<comment type="caution">
    <text evidence="1">The sequence shown here is derived from an EMBL/GenBank/DDBJ whole genome shotgun (WGS) entry which is preliminary data.</text>
</comment>
<name>A0ACB8JQU3_CITSI</name>
<protein>
    <submittedName>
        <fullName evidence="1">Protein PTST</fullName>
    </submittedName>
</protein>
<proteinExistence type="predicted"/>
<dbReference type="EMBL" id="CM039175">
    <property type="protein sequence ID" value="KAH9734809.1"/>
    <property type="molecule type" value="Genomic_DNA"/>
</dbReference>
<gene>
    <name evidence="1" type="ORF">KPL71_017516</name>
</gene>
<reference evidence="2" key="1">
    <citation type="journal article" date="2023" name="Hortic. Res.">
        <title>A chromosome-level phased genome enabling allele-level studies in sweet orange: a case study on citrus Huanglongbing tolerance.</title>
        <authorList>
            <person name="Wu B."/>
            <person name="Yu Q."/>
            <person name="Deng Z."/>
            <person name="Duan Y."/>
            <person name="Luo F."/>
            <person name="Gmitter F. Jr."/>
        </authorList>
    </citation>
    <scope>NUCLEOTIDE SEQUENCE [LARGE SCALE GENOMIC DNA]</scope>
    <source>
        <strain evidence="2">cv. Valencia</strain>
    </source>
</reference>
<evidence type="ECO:0000313" key="1">
    <source>
        <dbReference type="EMBL" id="KAH9734809.1"/>
    </source>
</evidence>
<keyword evidence="2" id="KW-1185">Reference proteome</keyword>
<dbReference type="Proteomes" id="UP000829398">
    <property type="component" value="Chromosome 6"/>
</dbReference>
<evidence type="ECO:0000313" key="2">
    <source>
        <dbReference type="Proteomes" id="UP000829398"/>
    </source>
</evidence>